<name>A0A8J2U306_9GAMM</name>
<gene>
    <name evidence="1" type="ORF">GCM10011369_07430</name>
</gene>
<dbReference type="RefSeq" id="WP_087506558.1">
    <property type="nucleotide sequence ID" value="NZ_BMDX01000003.1"/>
</dbReference>
<protein>
    <recommendedName>
        <fullName evidence="3">DUF3619 family protein</fullName>
    </recommendedName>
</protein>
<evidence type="ECO:0000313" key="2">
    <source>
        <dbReference type="Proteomes" id="UP000619743"/>
    </source>
</evidence>
<sequence>MTSTSKDNEVEQLVNQQLDASSAQLDDVVRNDIASARLTALATARTAKLGNEPRAWSSLITSLFHRPRWQYAMPMVALATVMLVTYTSRQTIPALPQELVLADVPAADLGLLEDLEFATWLAQRQQEAGH</sequence>
<dbReference type="EMBL" id="BMDX01000003">
    <property type="protein sequence ID" value="GGA68297.1"/>
    <property type="molecule type" value="Genomic_DNA"/>
</dbReference>
<dbReference type="AlphaFoldDB" id="A0A8J2U306"/>
<evidence type="ECO:0000313" key="1">
    <source>
        <dbReference type="EMBL" id="GGA68297.1"/>
    </source>
</evidence>
<dbReference type="OrthoDB" id="6294861at2"/>
<evidence type="ECO:0008006" key="3">
    <source>
        <dbReference type="Google" id="ProtNLM"/>
    </source>
</evidence>
<dbReference type="Proteomes" id="UP000619743">
    <property type="component" value="Unassembled WGS sequence"/>
</dbReference>
<keyword evidence="2" id="KW-1185">Reference proteome</keyword>
<reference evidence="2" key="1">
    <citation type="journal article" date="2019" name="Int. J. Syst. Evol. Microbiol.">
        <title>The Global Catalogue of Microorganisms (GCM) 10K type strain sequencing project: providing services to taxonomists for standard genome sequencing and annotation.</title>
        <authorList>
            <consortium name="The Broad Institute Genomics Platform"/>
            <consortium name="The Broad Institute Genome Sequencing Center for Infectious Disease"/>
            <person name="Wu L."/>
            <person name="Ma J."/>
        </authorList>
    </citation>
    <scope>NUCLEOTIDE SEQUENCE [LARGE SCALE GENOMIC DNA]</scope>
    <source>
        <strain evidence="2">CGMCC 1.10130</strain>
    </source>
</reference>
<comment type="caution">
    <text evidence="1">The sequence shown here is derived from an EMBL/GenBank/DDBJ whole genome shotgun (WGS) entry which is preliminary data.</text>
</comment>
<accession>A0A8J2U306</accession>
<organism evidence="1 2">
    <name type="scientific">Neiella marina</name>
    <dbReference type="NCBI Taxonomy" id="508461"/>
    <lineage>
        <taxon>Bacteria</taxon>
        <taxon>Pseudomonadati</taxon>
        <taxon>Pseudomonadota</taxon>
        <taxon>Gammaproteobacteria</taxon>
        <taxon>Alteromonadales</taxon>
        <taxon>Echinimonadaceae</taxon>
        <taxon>Neiella</taxon>
    </lineage>
</organism>
<proteinExistence type="predicted"/>